<proteinExistence type="predicted"/>
<dbReference type="Proteomes" id="UP000474802">
    <property type="component" value="Unassembled WGS sequence"/>
</dbReference>
<keyword evidence="3" id="KW-1185">Reference proteome</keyword>
<reference evidence="2 3" key="2">
    <citation type="submission" date="2020-03" db="EMBL/GenBank/DDBJ databases">
        <title>Devosia chinhatensis sp. nov., isolated from a hexachlorocyclohexane (HCH) dump site in India.</title>
        <authorList>
            <person name="Kumar M."/>
            <person name="Lal R."/>
        </authorList>
    </citation>
    <scope>NUCLEOTIDE SEQUENCE [LARGE SCALE GENOMIC DNA]</scope>
    <source>
        <strain evidence="2 3">H239</strain>
    </source>
</reference>
<sequence>MNEPEHHDDFVDMAPSVQAQQVVQRLTAHRQRLHEEIGQLRREQAEIEQRRDVLRRHVDAVESVFAKNLADIDATLKIYRSGIHSLGPS</sequence>
<accession>A0A6M1SNU1</accession>
<gene>
    <name evidence="2" type="ORF">G5575_11565</name>
</gene>
<protein>
    <submittedName>
        <fullName evidence="2">DUF3450 domain-containing protein</fullName>
    </submittedName>
</protein>
<evidence type="ECO:0000313" key="2">
    <source>
        <dbReference type="EMBL" id="NGP18216.1"/>
    </source>
</evidence>
<organism evidence="2 3">
    <name type="scientific">Devosia aurantiaca</name>
    <dbReference type="NCBI Taxonomy" id="2714858"/>
    <lineage>
        <taxon>Bacteria</taxon>
        <taxon>Pseudomonadati</taxon>
        <taxon>Pseudomonadota</taxon>
        <taxon>Alphaproteobacteria</taxon>
        <taxon>Hyphomicrobiales</taxon>
        <taxon>Devosiaceae</taxon>
        <taxon>Devosia</taxon>
    </lineage>
</organism>
<keyword evidence="1" id="KW-0175">Coiled coil</keyword>
<dbReference type="EMBL" id="JAALFG010000002">
    <property type="protein sequence ID" value="NGP18216.1"/>
    <property type="molecule type" value="Genomic_DNA"/>
</dbReference>
<name>A0A6M1SNU1_9HYPH</name>
<reference evidence="2 3" key="1">
    <citation type="submission" date="2020-02" db="EMBL/GenBank/DDBJ databases">
        <authorList>
            <person name="Khan S.A."/>
            <person name="Jeon C.O."/>
            <person name="Chun B.H."/>
        </authorList>
    </citation>
    <scope>NUCLEOTIDE SEQUENCE [LARGE SCALE GENOMIC DNA]</scope>
    <source>
        <strain evidence="2 3">H239</strain>
    </source>
</reference>
<dbReference type="AlphaFoldDB" id="A0A6M1SNU1"/>
<evidence type="ECO:0000256" key="1">
    <source>
        <dbReference type="SAM" id="Coils"/>
    </source>
</evidence>
<feature type="coiled-coil region" evidence="1">
    <location>
        <begin position="23"/>
        <end position="57"/>
    </location>
</feature>
<evidence type="ECO:0000313" key="3">
    <source>
        <dbReference type="Proteomes" id="UP000474802"/>
    </source>
</evidence>
<comment type="caution">
    <text evidence="2">The sequence shown here is derived from an EMBL/GenBank/DDBJ whole genome shotgun (WGS) entry which is preliminary data.</text>
</comment>
<dbReference type="RefSeq" id="WP_164534444.1">
    <property type="nucleotide sequence ID" value="NZ_JAALFG010000002.1"/>
</dbReference>